<evidence type="ECO:0000313" key="4">
    <source>
        <dbReference type="Proteomes" id="UP000237144"/>
    </source>
</evidence>
<keyword evidence="2" id="KW-0812">Transmembrane</keyword>
<evidence type="ECO:0000256" key="2">
    <source>
        <dbReference type="SAM" id="Phobius"/>
    </source>
</evidence>
<feature type="compositionally biased region" description="Basic and acidic residues" evidence="1">
    <location>
        <begin position="89"/>
        <end position="99"/>
    </location>
</feature>
<feature type="region of interest" description="Disordered" evidence="1">
    <location>
        <begin position="297"/>
        <end position="326"/>
    </location>
</feature>
<accession>A0A2S5B322</accession>
<dbReference type="EMBL" id="PJQD01000085">
    <property type="protein sequence ID" value="POY71184.1"/>
    <property type="molecule type" value="Genomic_DNA"/>
</dbReference>
<feature type="transmembrane region" description="Helical" evidence="2">
    <location>
        <begin position="205"/>
        <end position="222"/>
    </location>
</feature>
<dbReference type="Proteomes" id="UP000237144">
    <property type="component" value="Unassembled WGS sequence"/>
</dbReference>
<evidence type="ECO:0000313" key="3">
    <source>
        <dbReference type="EMBL" id="POY71184.1"/>
    </source>
</evidence>
<proteinExistence type="predicted"/>
<keyword evidence="2" id="KW-1133">Transmembrane helix</keyword>
<protein>
    <submittedName>
        <fullName evidence="3">Uncharacterized protein</fullName>
    </submittedName>
</protein>
<keyword evidence="2" id="KW-0472">Membrane</keyword>
<dbReference type="OrthoDB" id="10585566at2759"/>
<dbReference type="AlphaFoldDB" id="A0A2S5B322"/>
<evidence type="ECO:0000256" key="1">
    <source>
        <dbReference type="SAM" id="MobiDB-lite"/>
    </source>
</evidence>
<feature type="region of interest" description="Disordered" evidence="1">
    <location>
        <begin position="89"/>
        <end position="122"/>
    </location>
</feature>
<comment type="caution">
    <text evidence="3">The sequence shown here is derived from an EMBL/GenBank/DDBJ whole genome shotgun (WGS) entry which is preliminary data.</text>
</comment>
<reference evidence="3 4" key="1">
    <citation type="journal article" date="2018" name="Front. Microbiol.">
        <title>Prospects for Fungal Bioremediation of Acidic Radioactive Waste Sites: Characterization and Genome Sequence of Rhodotorula taiwanensis MD1149.</title>
        <authorList>
            <person name="Tkavc R."/>
            <person name="Matrosova V.Y."/>
            <person name="Grichenko O.E."/>
            <person name="Gostincar C."/>
            <person name="Volpe R.P."/>
            <person name="Klimenkova P."/>
            <person name="Gaidamakova E.K."/>
            <person name="Zhou C.E."/>
            <person name="Stewart B.J."/>
            <person name="Lyman M.G."/>
            <person name="Malfatti S.A."/>
            <person name="Rubinfeld B."/>
            <person name="Courtot M."/>
            <person name="Singh J."/>
            <person name="Dalgard C.L."/>
            <person name="Hamilton T."/>
            <person name="Frey K.G."/>
            <person name="Gunde-Cimerman N."/>
            <person name="Dugan L."/>
            <person name="Daly M.J."/>
        </authorList>
    </citation>
    <scope>NUCLEOTIDE SEQUENCE [LARGE SCALE GENOMIC DNA]</scope>
    <source>
        <strain evidence="3 4">MD1149</strain>
    </source>
</reference>
<feature type="transmembrane region" description="Helical" evidence="2">
    <location>
        <begin position="228"/>
        <end position="251"/>
    </location>
</feature>
<sequence length="360" mass="38641">MRHRSKRTRNAAPAVKYWLTAATLSYLAGTALAAARVQPGRYDSAALARDPDLNDILETAIWPAVDAAAPVGYEQILERARRQVRLEQRAEEEKRERQRLAAAAAAPASDPPDNNEGTVSSPRIDEAAKGVVRVVRETFYIPLDADSSRADSSVRDVFRPLFTYAIHHPVRFVFAYLLMPILSLAWTIITSLLSLVVLILSPIRFLFSTFVLAPIGLAQSVVAALAPLLYALLGALAVGAGLGALGGLVAARSTRAALEGTVRTGSNALRWLGVLSKDDAGFRQTIRRYSTPATTVIGAEESEATTRSGESNLETPSSSGAATPVAIEEAQLVAPDEASVAAQKRANQLEALRHRVKVEQ</sequence>
<gene>
    <name evidence="3" type="ORF">BMF94_5494</name>
</gene>
<name>A0A2S5B322_9BASI</name>
<feature type="transmembrane region" description="Helical" evidence="2">
    <location>
        <begin position="173"/>
        <end position="198"/>
    </location>
</feature>
<feature type="compositionally biased region" description="Polar residues" evidence="1">
    <location>
        <begin position="305"/>
        <end position="321"/>
    </location>
</feature>
<keyword evidence="4" id="KW-1185">Reference proteome</keyword>
<organism evidence="3 4">
    <name type="scientific">Rhodotorula taiwanensis</name>
    <dbReference type="NCBI Taxonomy" id="741276"/>
    <lineage>
        <taxon>Eukaryota</taxon>
        <taxon>Fungi</taxon>
        <taxon>Dikarya</taxon>
        <taxon>Basidiomycota</taxon>
        <taxon>Pucciniomycotina</taxon>
        <taxon>Microbotryomycetes</taxon>
        <taxon>Sporidiobolales</taxon>
        <taxon>Sporidiobolaceae</taxon>
        <taxon>Rhodotorula</taxon>
    </lineage>
</organism>